<gene>
    <name evidence="9" type="ORF">GCM10022409_21000</name>
</gene>
<dbReference type="SUPFAM" id="SSF55785">
    <property type="entry name" value="PYP-like sensor domain (PAS domain)"/>
    <property type="match status" value="5"/>
</dbReference>
<dbReference type="SMART" id="SM00091">
    <property type="entry name" value="PAS"/>
    <property type="match status" value="5"/>
</dbReference>
<organism evidence="9 10">
    <name type="scientific">Hymenobacter glaciei</name>
    <dbReference type="NCBI Taxonomy" id="877209"/>
    <lineage>
        <taxon>Bacteria</taxon>
        <taxon>Pseudomonadati</taxon>
        <taxon>Bacteroidota</taxon>
        <taxon>Cytophagia</taxon>
        <taxon>Cytophagales</taxon>
        <taxon>Hymenobacteraceae</taxon>
        <taxon>Hymenobacter</taxon>
    </lineage>
</organism>
<evidence type="ECO:0000259" key="7">
    <source>
        <dbReference type="PROSITE" id="PS50112"/>
    </source>
</evidence>
<keyword evidence="4" id="KW-0808">Transferase</keyword>
<dbReference type="InterPro" id="IPR036097">
    <property type="entry name" value="HisK_dim/P_sf"/>
</dbReference>
<dbReference type="Gene3D" id="3.30.565.10">
    <property type="entry name" value="Histidine kinase-like ATPase, C-terminal domain"/>
    <property type="match status" value="1"/>
</dbReference>
<dbReference type="InterPro" id="IPR052162">
    <property type="entry name" value="Sensor_kinase/Photoreceptor"/>
</dbReference>
<dbReference type="Pfam" id="PF02518">
    <property type="entry name" value="HATPase_c"/>
    <property type="match status" value="1"/>
</dbReference>
<dbReference type="InterPro" id="IPR003594">
    <property type="entry name" value="HATPase_dom"/>
</dbReference>
<feature type="domain" description="PAS" evidence="7">
    <location>
        <begin position="489"/>
        <end position="534"/>
    </location>
</feature>
<evidence type="ECO:0000256" key="1">
    <source>
        <dbReference type="ARBA" id="ARBA00000085"/>
    </source>
</evidence>
<keyword evidence="10" id="KW-1185">Reference proteome</keyword>
<dbReference type="Pfam" id="PF08448">
    <property type="entry name" value="PAS_4"/>
    <property type="match status" value="3"/>
</dbReference>
<reference evidence="10" key="1">
    <citation type="journal article" date="2019" name="Int. J. Syst. Evol. Microbiol.">
        <title>The Global Catalogue of Microorganisms (GCM) 10K type strain sequencing project: providing services to taxonomists for standard genome sequencing and annotation.</title>
        <authorList>
            <consortium name="The Broad Institute Genomics Platform"/>
            <consortium name="The Broad Institute Genome Sequencing Center for Infectious Disease"/>
            <person name="Wu L."/>
            <person name="Ma J."/>
        </authorList>
    </citation>
    <scope>NUCLEOTIDE SEQUENCE [LARGE SCALE GENOMIC DNA]</scope>
    <source>
        <strain evidence="10">JCM 17225</strain>
    </source>
</reference>
<evidence type="ECO:0000256" key="3">
    <source>
        <dbReference type="ARBA" id="ARBA00022553"/>
    </source>
</evidence>
<dbReference type="Proteomes" id="UP001501469">
    <property type="component" value="Unassembled WGS sequence"/>
</dbReference>
<dbReference type="InterPro" id="IPR004358">
    <property type="entry name" value="Sig_transdc_His_kin-like_C"/>
</dbReference>
<dbReference type="CDD" id="cd00130">
    <property type="entry name" value="PAS"/>
    <property type="match status" value="5"/>
</dbReference>
<keyword evidence="3" id="KW-0597">Phosphoprotein</keyword>
<dbReference type="CDD" id="cd00082">
    <property type="entry name" value="HisKA"/>
    <property type="match status" value="1"/>
</dbReference>
<feature type="domain" description="PAS" evidence="7">
    <location>
        <begin position="376"/>
        <end position="420"/>
    </location>
</feature>
<keyword evidence="5" id="KW-0418">Kinase</keyword>
<feature type="domain" description="PAS" evidence="7">
    <location>
        <begin position="253"/>
        <end position="323"/>
    </location>
</feature>
<dbReference type="Pfam" id="PF08447">
    <property type="entry name" value="PAS_3"/>
    <property type="match status" value="1"/>
</dbReference>
<dbReference type="InterPro" id="IPR013656">
    <property type="entry name" value="PAS_4"/>
</dbReference>
<evidence type="ECO:0000313" key="10">
    <source>
        <dbReference type="Proteomes" id="UP001501469"/>
    </source>
</evidence>
<dbReference type="NCBIfam" id="TIGR00229">
    <property type="entry name" value="sensory_box"/>
    <property type="match status" value="5"/>
</dbReference>
<name>A0ABP7U4Q5_9BACT</name>
<comment type="catalytic activity">
    <reaction evidence="1">
        <text>ATP + protein L-histidine = ADP + protein N-phospho-L-histidine.</text>
        <dbReference type="EC" id="2.7.13.3"/>
    </reaction>
</comment>
<feature type="domain" description="PAS" evidence="7">
    <location>
        <begin position="6"/>
        <end position="76"/>
    </location>
</feature>
<dbReference type="InterPro" id="IPR013655">
    <property type="entry name" value="PAS_fold_3"/>
</dbReference>
<feature type="domain" description="Histidine kinase" evidence="6">
    <location>
        <begin position="633"/>
        <end position="848"/>
    </location>
</feature>
<protein>
    <recommendedName>
        <fullName evidence="2">histidine kinase</fullName>
        <ecNumber evidence="2">2.7.13.3</ecNumber>
    </recommendedName>
</protein>
<dbReference type="Pfam" id="PF13426">
    <property type="entry name" value="PAS_9"/>
    <property type="match status" value="1"/>
</dbReference>
<evidence type="ECO:0000256" key="5">
    <source>
        <dbReference type="ARBA" id="ARBA00022777"/>
    </source>
</evidence>
<dbReference type="PROSITE" id="PS50109">
    <property type="entry name" value="HIS_KIN"/>
    <property type="match status" value="1"/>
</dbReference>
<dbReference type="SMART" id="SM00086">
    <property type="entry name" value="PAC"/>
    <property type="match status" value="3"/>
</dbReference>
<dbReference type="PANTHER" id="PTHR43304">
    <property type="entry name" value="PHYTOCHROME-LIKE PROTEIN CPH1"/>
    <property type="match status" value="1"/>
</dbReference>
<feature type="domain" description="PAC" evidence="8">
    <location>
        <begin position="561"/>
        <end position="615"/>
    </location>
</feature>
<proteinExistence type="predicted"/>
<dbReference type="Gene3D" id="1.10.287.130">
    <property type="match status" value="1"/>
</dbReference>
<dbReference type="SUPFAM" id="SSF47384">
    <property type="entry name" value="Homodimeric domain of signal transducing histidine kinase"/>
    <property type="match status" value="1"/>
</dbReference>
<dbReference type="PROSITE" id="PS50112">
    <property type="entry name" value="PAS"/>
    <property type="match status" value="5"/>
</dbReference>
<dbReference type="InterPro" id="IPR035965">
    <property type="entry name" value="PAS-like_dom_sf"/>
</dbReference>
<dbReference type="Gene3D" id="3.30.450.20">
    <property type="entry name" value="PAS domain"/>
    <property type="match status" value="5"/>
</dbReference>
<dbReference type="PROSITE" id="PS50113">
    <property type="entry name" value="PAC"/>
    <property type="match status" value="1"/>
</dbReference>
<feature type="domain" description="PAS" evidence="7">
    <location>
        <begin position="128"/>
        <end position="183"/>
    </location>
</feature>
<dbReference type="InterPro" id="IPR000014">
    <property type="entry name" value="PAS"/>
</dbReference>
<evidence type="ECO:0000259" key="6">
    <source>
        <dbReference type="PROSITE" id="PS50109"/>
    </source>
</evidence>
<dbReference type="PRINTS" id="PR00344">
    <property type="entry name" value="BCTRLSENSOR"/>
</dbReference>
<dbReference type="InterPro" id="IPR005467">
    <property type="entry name" value="His_kinase_dom"/>
</dbReference>
<dbReference type="EMBL" id="BAABDK010000016">
    <property type="protein sequence ID" value="GAA4035947.1"/>
    <property type="molecule type" value="Genomic_DNA"/>
</dbReference>
<dbReference type="EC" id="2.7.13.3" evidence="2"/>
<dbReference type="InterPro" id="IPR003661">
    <property type="entry name" value="HisK_dim/P_dom"/>
</dbReference>
<dbReference type="PANTHER" id="PTHR43304:SF1">
    <property type="entry name" value="PAC DOMAIN-CONTAINING PROTEIN"/>
    <property type="match status" value="1"/>
</dbReference>
<sequence>MGIRADLRLLRNILDHAPVLICTVGPDGQLKHVSGASRYLLGPGHNQLVGQAFVNILHAEDRAVALAACAQALEQDSPVLFESRCLNADGGEAIVEWSAFRPPADALLVCIGRDVTAQRQATRRARQQEEYCRAVTEHGFDMMALLDEEGCYLHVGGSVTLALGYQPEELVGRCAFDFIHPDDVAAAHASWTEQGHRSLFTVSDFRFRAASGEWRWMETSINNQLLNPDIRAYTAVSRDVTEKKNRAFELATSEQRFRLLFESNQNPAVFQDADGRVLNANPSFLAFLNMTKEQVMHRPLTDSWPTDLAPSGEERFRQALNGQQLTYEPSLMLDGVERTFAVTMIPLVVEGRIAGVYTTARDITELASAQRLIKQQANQLQSILEGINDAFISLDKEWKMTYINSRAERLMKLSREAALGVNIWTFFPQLVGGVYYQQCQRAIDTGAPVQFEVYAEDSQSWLELKIYPFADGVSVLFTDITKRVKDEKQLRLLALVARGTVNSVIITDAQGRTEWVNDAFTRDTGYTLAEMLGQKPGAVLQGPETDPAAIRRFQERLPLPKPFSVTILNYKKSGQKLWFMMDITPIFNDAGELIHVIAIQQNINFRKEIEASQAKMTQDLYRHNRDLQQFTYVISHNLRAPLANALGLATVLTKVDKNTDVFATSLTNLRQSMVQADSVLRDLNQMLSIRDQKDLLTQEPLALKEVGEQAIDNMQEALLRCDGRVTLDVEEDLTTRGNRAYLYSIFYNLLSNAIKYRSEERPLRVDIECSTGTHGGPVITFTDNGSGFDMFKAGSDVFQLYKRFHTNQRGRGIGLFLVKAHVEAMGGKIEVTSQVNFGTRFIIHLDKS</sequence>
<evidence type="ECO:0000256" key="4">
    <source>
        <dbReference type="ARBA" id="ARBA00022679"/>
    </source>
</evidence>
<evidence type="ECO:0000259" key="8">
    <source>
        <dbReference type="PROSITE" id="PS50113"/>
    </source>
</evidence>
<accession>A0ABP7U4Q5</accession>
<evidence type="ECO:0000256" key="2">
    <source>
        <dbReference type="ARBA" id="ARBA00012438"/>
    </source>
</evidence>
<comment type="caution">
    <text evidence="9">The sequence shown here is derived from an EMBL/GenBank/DDBJ whole genome shotgun (WGS) entry which is preliminary data.</text>
</comment>
<evidence type="ECO:0000313" key="9">
    <source>
        <dbReference type="EMBL" id="GAA4035947.1"/>
    </source>
</evidence>
<dbReference type="SUPFAM" id="SSF55874">
    <property type="entry name" value="ATPase domain of HSP90 chaperone/DNA topoisomerase II/histidine kinase"/>
    <property type="match status" value="1"/>
</dbReference>
<dbReference type="InterPro" id="IPR001610">
    <property type="entry name" value="PAC"/>
</dbReference>
<dbReference type="InterPro" id="IPR036890">
    <property type="entry name" value="HATPase_C_sf"/>
</dbReference>
<dbReference type="RefSeq" id="WP_345053857.1">
    <property type="nucleotide sequence ID" value="NZ_BAABDK010000016.1"/>
</dbReference>
<dbReference type="SMART" id="SM00387">
    <property type="entry name" value="HATPase_c"/>
    <property type="match status" value="1"/>
</dbReference>
<dbReference type="InterPro" id="IPR000700">
    <property type="entry name" value="PAS-assoc_C"/>
</dbReference>